<evidence type="ECO:0000313" key="2">
    <source>
        <dbReference type="EMBL" id="MBB5711330.1"/>
    </source>
</evidence>
<dbReference type="RefSeq" id="WP_184088080.1">
    <property type="nucleotide sequence ID" value="NZ_JACIJF010000007.1"/>
</dbReference>
<name>A0A840YN90_9SPHN</name>
<dbReference type="Pfam" id="PF00462">
    <property type="entry name" value="Glutaredoxin"/>
    <property type="match status" value="1"/>
</dbReference>
<sequence>MTDERSATLHRMVLSDHVCPFGVKAKALLEEHGYAVDDRHLTTRDEVEAFKEEHGLRTTPLVFIGDERIGGCDDLQSYLGQR</sequence>
<protein>
    <submittedName>
        <fullName evidence="2">Glutaredoxin</fullName>
    </submittedName>
</protein>
<dbReference type="PRINTS" id="PR00160">
    <property type="entry name" value="GLUTAREDOXIN"/>
</dbReference>
<proteinExistence type="predicted"/>
<dbReference type="Proteomes" id="UP000527143">
    <property type="component" value="Unassembled WGS sequence"/>
</dbReference>
<dbReference type="EMBL" id="JACIJF010000007">
    <property type="protein sequence ID" value="MBB5711330.1"/>
    <property type="molecule type" value="Genomic_DNA"/>
</dbReference>
<gene>
    <name evidence="2" type="ORF">FHT02_002574</name>
</gene>
<dbReference type="InterPro" id="IPR002109">
    <property type="entry name" value="Glutaredoxin"/>
</dbReference>
<dbReference type="Gene3D" id="3.40.30.10">
    <property type="entry name" value="Glutaredoxin"/>
    <property type="match status" value="1"/>
</dbReference>
<feature type="domain" description="Glutaredoxin" evidence="1">
    <location>
        <begin position="17"/>
        <end position="69"/>
    </location>
</feature>
<evidence type="ECO:0000313" key="3">
    <source>
        <dbReference type="Proteomes" id="UP000527143"/>
    </source>
</evidence>
<organism evidence="2 3">
    <name type="scientific">Sphingomonas xinjiangensis</name>
    <dbReference type="NCBI Taxonomy" id="643568"/>
    <lineage>
        <taxon>Bacteria</taxon>
        <taxon>Pseudomonadati</taxon>
        <taxon>Pseudomonadota</taxon>
        <taxon>Alphaproteobacteria</taxon>
        <taxon>Sphingomonadales</taxon>
        <taxon>Sphingomonadaceae</taxon>
        <taxon>Sphingomonas</taxon>
    </lineage>
</organism>
<comment type="caution">
    <text evidence="2">The sequence shown here is derived from an EMBL/GenBank/DDBJ whole genome shotgun (WGS) entry which is preliminary data.</text>
</comment>
<accession>A0A840YN90</accession>
<dbReference type="SUPFAM" id="SSF52833">
    <property type="entry name" value="Thioredoxin-like"/>
    <property type="match status" value="1"/>
</dbReference>
<dbReference type="PROSITE" id="PS51354">
    <property type="entry name" value="GLUTAREDOXIN_2"/>
    <property type="match status" value="1"/>
</dbReference>
<dbReference type="InterPro" id="IPR014025">
    <property type="entry name" value="Glutaredoxin_subgr"/>
</dbReference>
<keyword evidence="3" id="KW-1185">Reference proteome</keyword>
<evidence type="ECO:0000259" key="1">
    <source>
        <dbReference type="Pfam" id="PF00462"/>
    </source>
</evidence>
<reference evidence="2 3" key="1">
    <citation type="submission" date="2020-08" db="EMBL/GenBank/DDBJ databases">
        <title>Genomic Encyclopedia of Type Strains, Phase IV (KMG-IV): sequencing the most valuable type-strain genomes for metagenomic binning, comparative biology and taxonomic classification.</title>
        <authorList>
            <person name="Goeker M."/>
        </authorList>
    </citation>
    <scope>NUCLEOTIDE SEQUENCE [LARGE SCALE GENOMIC DNA]</scope>
    <source>
        <strain evidence="2 3">DSM 26736</strain>
    </source>
</reference>
<dbReference type="AlphaFoldDB" id="A0A840YN90"/>
<dbReference type="InterPro" id="IPR036249">
    <property type="entry name" value="Thioredoxin-like_sf"/>
</dbReference>